<evidence type="ECO:0000256" key="1">
    <source>
        <dbReference type="SAM" id="MobiDB-lite"/>
    </source>
</evidence>
<dbReference type="RefSeq" id="WP_146269271.1">
    <property type="nucleotide sequence ID" value="NZ_VOEI01000001.1"/>
</dbReference>
<comment type="caution">
    <text evidence="2">The sequence shown here is derived from an EMBL/GenBank/DDBJ whole genome shotgun (WGS) entry which is preliminary data.</text>
</comment>
<dbReference type="Proteomes" id="UP000318010">
    <property type="component" value="Unassembled WGS sequence"/>
</dbReference>
<dbReference type="AlphaFoldDB" id="A0A563UAV3"/>
<evidence type="ECO:0000313" key="3">
    <source>
        <dbReference type="Proteomes" id="UP000318010"/>
    </source>
</evidence>
<organism evidence="2 3">
    <name type="scientific">Mucilaginibacter achroorhodeus</name>
    <dbReference type="NCBI Taxonomy" id="2599294"/>
    <lineage>
        <taxon>Bacteria</taxon>
        <taxon>Pseudomonadati</taxon>
        <taxon>Bacteroidota</taxon>
        <taxon>Sphingobacteriia</taxon>
        <taxon>Sphingobacteriales</taxon>
        <taxon>Sphingobacteriaceae</taxon>
        <taxon>Mucilaginibacter</taxon>
    </lineage>
</organism>
<gene>
    <name evidence="2" type="ORF">FPZ42_04460</name>
</gene>
<name>A0A563UAV3_9SPHI</name>
<evidence type="ECO:0000313" key="2">
    <source>
        <dbReference type="EMBL" id="TWR28478.1"/>
    </source>
</evidence>
<reference evidence="2 3" key="1">
    <citation type="submission" date="2019-07" db="EMBL/GenBank/DDBJ databases">
        <authorList>
            <person name="Kim J."/>
        </authorList>
    </citation>
    <scope>NUCLEOTIDE SEQUENCE [LARGE SCALE GENOMIC DNA]</scope>
    <source>
        <strain evidence="2 3">MJ1a</strain>
    </source>
</reference>
<proteinExistence type="predicted"/>
<feature type="compositionally biased region" description="Polar residues" evidence="1">
    <location>
        <begin position="25"/>
        <end position="54"/>
    </location>
</feature>
<feature type="region of interest" description="Disordered" evidence="1">
    <location>
        <begin position="1"/>
        <end position="61"/>
    </location>
</feature>
<accession>A0A563UAV3</accession>
<protein>
    <submittedName>
        <fullName evidence="2">Uncharacterized protein</fullName>
    </submittedName>
</protein>
<keyword evidence="3" id="KW-1185">Reference proteome</keyword>
<sequence>MLDQHEQQINGIKGVRSGKEKSETRTTQPESTLKEQFNNQSAQMTGDSFNSDNANENEREH</sequence>
<dbReference type="EMBL" id="VOEI01000001">
    <property type="protein sequence ID" value="TWR28478.1"/>
    <property type="molecule type" value="Genomic_DNA"/>
</dbReference>